<dbReference type="SUPFAM" id="SSF56801">
    <property type="entry name" value="Acetyl-CoA synthetase-like"/>
    <property type="match status" value="1"/>
</dbReference>
<accession>A0A381YH42</accession>
<dbReference type="Pfam" id="PF16177">
    <property type="entry name" value="ACAS_N"/>
    <property type="match status" value="1"/>
</dbReference>
<evidence type="ECO:0000313" key="4">
    <source>
        <dbReference type="EMBL" id="SVA76314.1"/>
    </source>
</evidence>
<dbReference type="Pfam" id="PF00501">
    <property type="entry name" value="AMP-binding"/>
    <property type="match status" value="1"/>
</dbReference>
<evidence type="ECO:0000259" key="3">
    <source>
        <dbReference type="Pfam" id="PF16177"/>
    </source>
</evidence>
<name>A0A381YH42_9ZZZZ</name>
<reference evidence="4" key="1">
    <citation type="submission" date="2018-05" db="EMBL/GenBank/DDBJ databases">
        <authorList>
            <person name="Lanie J.A."/>
            <person name="Ng W.-L."/>
            <person name="Kazmierczak K.M."/>
            <person name="Andrzejewski T.M."/>
            <person name="Davidsen T.M."/>
            <person name="Wayne K.J."/>
            <person name="Tettelin H."/>
            <person name="Glass J.I."/>
            <person name="Rusch D."/>
            <person name="Podicherti R."/>
            <person name="Tsui H.-C.T."/>
            <person name="Winkler M.E."/>
        </authorList>
    </citation>
    <scope>NUCLEOTIDE SEQUENCE</scope>
</reference>
<comment type="similarity">
    <text evidence="1">Belongs to the ATP-dependent AMP-binding enzyme family.</text>
</comment>
<feature type="domain" description="AMP-dependent synthetase/ligase" evidence="2">
    <location>
        <begin position="91"/>
        <end position="172"/>
    </location>
</feature>
<dbReference type="PANTHER" id="PTHR42921">
    <property type="entry name" value="ACETOACETYL-COA SYNTHETASE"/>
    <property type="match status" value="1"/>
</dbReference>
<evidence type="ECO:0008006" key="5">
    <source>
        <dbReference type="Google" id="ProtNLM"/>
    </source>
</evidence>
<organism evidence="4">
    <name type="scientific">marine metagenome</name>
    <dbReference type="NCBI Taxonomy" id="408172"/>
    <lineage>
        <taxon>unclassified sequences</taxon>
        <taxon>metagenomes</taxon>
        <taxon>ecological metagenomes</taxon>
    </lineage>
</organism>
<dbReference type="InterPro" id="IPR042099">
    <property type="entry name" value="ANL_N_sf"/>
</dbReference>
<dbReference type="InterPro" id="IPR000873">
    <property type="entry name" value="AMP-dep_synth/lig_dom"/>
</dbReference>
<protein>
    <recommendedName>
        <fullName evidence="5">AMP-dependent synthetase/ligase domain-containing protein</fullName>
    </recommendedName>
</protein>
<dbReference type="EMBL" id="UINC01018217">
    <property type="protein sequence ID" value="SVA76314.1"/>
    <property type="molecule type" value="Genomic_DNA"/>
</dbReference>
<dbReference type="InterPro" id="IPR032387">
    <property type="entry name" value="ACAS_N"/>
</dbReference>
<dbReference type="GO" id="GO:0030729">
    <property type="term" value="F:acetoacetate-CoA ligase activity"/>
    <property type="evidence" value="ECO:0007669"/>
    <property type="project" value="TreeGrafter"/>
</dbReference>
<evidence type="ECO:0000259" key="2">
    <source>
        <dbReference type="Pfam" id="PF00501"/>
    </source>
</evidence>
<dbReference type="Gene3D" id="3.40.50.12780">
    <property type="entry name" value="N-terminal domain of ligase-like"/>
    <property type="match status" value="1"/>
</dbReference>
<dbReference type="AlphaFoldDB" id="A0A381YH42"/>
<sequence length="175" mass="20123">MSKILWKPRSVRSTNMHQFINYVNKAKGTTFVSYDELYEWSINYAADFWSSIWSFSKIIYSKDYVEVVNDIKKMPGAKWFRGARLNFSENLLQYKDDRIAIHFKGENPPLRSLTYNELYQEVEILASAFRKNGLKKGDRVVGFLPNIPETIIAMLATASIGAIWSSCSPDFGIKG</sequence>
<feature type="domain" description="Acetyl-coenzyme A synthetase N-terminal" evidence="3">
    <location>
        <begin position="34"/>
        <end position="90"/>
    </location>
</feature>
<dbReference type="PANTHER" id="PTHR42921:SF1">
    <property type="entry name" value="ACETOACETYL-COA SYNTHETASE"/>
    <property type="match status" value="1"/>
</dbReference>
<feature type="non-terminal residue" evidence="4">
    <location>
        <position position="175"/>
    </location>
</feature>
<evidence type="ECO:0000256" key="1">
    <source>
        <dbReference type="ARBA" id="ARBA00006432"/>
    </source>
</evidence>
<proteinExistence type="inferred from homology"/>
<gene>
    <name evidence="4" type="ORF">METZ01_LOCUS129168</name>
</gene>